<dbReference type="AlphaFoldDB" id="A0A7J7EKX6"/>
<evidence type="ECO:0000313" key="2">
    <source>
        <dbReference type="Proteomes" id="UP000551758"/>
    </source>
</evidence>
<dbReference type="EMBL" id="JACDTQ010002715">
    <property type="protein sequence ID" value="KAF5916301.1"/>
    <property type="molecule type" value="Genomic_DNA"/>
</dbReference>
<dbReference type="Proteomes" id="UP000551758">
    <property type="component" value="Unassembled WGS sequence"/>
</dbReference>
<dbReference type="PANTHER" id="PTHR47236">
    <property type="entry name" value="GENE, 32742-RELATED-RELATED"/>
    <property type="match status" value="1"/>
</dbReference>
<dbReference type="PANTHER" id="PTHR47236:SF4">
    <property type="entry name" value="GENE 9195-RELATED"/>
    <property type="match status" value="1"/>
</dbReference>
<evidence type="ECO:0000313" key="1">
    <source>
        <dbReference type="EMBL" id="KAF5916301.1"/>
    </source>
</evidence>
<name>A0A7J7EKX6_DICBM</name>
<sequence>MESERSPYSLGDLTTCPCPAGHYYPGGSETHPGTPQTCPEHTYLAAEGGQGQAEYLLCPARYYCRSPGLSSFDGHPCPPDHWCSGDQGACLCPPRTFQTEPGA</sequence>
<comment type="caution">
    <text evidence="1">The sequence shown here is derived from an EMBL/GenBank/DDBJ whole genome shotgun (WGS) entry which is preliminary data.</text>
</comment>
<organism evidence="1 2">
    <name type="scientific">Diceros bicornis minor</name>
    <name type="common">South-central black rhinoceros</name>
    <dbReference type="NCBI Taxonomy" id="77932"/>
    <lineage>
        <taxon>Eukaryota</taxon>
        <taxon>Metazoa</taxon>
        <taxon>Chordata</taxon>
        <taxon>Craniata</taxon>
        <taxon>Vertebrata</taxon>
        <taxon>Euteleostomi</taxon>
        <taxon>Mammalia</taxon>
        <taxon>Eutheria</taxon>
        <taxon>Laurasiatheria</taxon>
        <taxon>Perissodactyla</taxon>
        <taxon>Rhinocerotidae</taxon>
        <taxon>Diceros</taxon>
    </lineage>
</organism>
<proteinExistence type="predicted"/>
<gene>
    <name evidence="1" type="ORF">HPG69_017535</name>
</gene>
<reference evidence="1 2" key="1">
    <citation type="journal article" date="2020" name="Mol. Biol. Evol.">
        <title>Interspecific Gene Flow and the Evolution of Specialization in Black and White Rhinoceros.</title>
        <authorList>
            <person name="Moodley Y."/>
            <person name="Westbury M.V."/>
            <person name="Russo I.M."/>
            <person name="Gopalakrishnan S."/>
            <person name="Rakotoarivelo A."/>
            <person name="Olsen R.A."/>
            <person name="Prost S."/>
            <person name="Tunstall T."/>
            <person name="Ryder O.A."/>
            <person name="Dalen L."/>
            <person name="Bruford M.W."/>
        </authorList>
    </citation>
    <scope>NUCLEOTIDE SEQUENCE [LARGE SCALE GENOMIC DNA]</scope>
    <source>
        <strain evidence="1">SBR-YM</strain>
        <tissue evidence="1">Skin</tissue>
    </source>
</reference>
<accession>A0A7J7EKX6</accession>
<protein>
    <submittedName>
        <fullName evidence="1">Uncharacterized protein</fullName>
    </submittedName>
</protein>
<keyword evidence="2" id="KW-1185">Reference proteome</keyword>